<dbReference type="Proteomes" id="UP000092600">
    <property type="component" value="Unassembled WGS sequence"/>
</dbReference>
<accession>A0A199VAL5</accession>
<keyword evidence="5 14" id="KW-0479">Metal-binding</keyword>
<dbReference type="InterPro" id="IPR000823">
    <property type="entry name" value="Peroxidase_pln"/>
</dbReference>
<evidence type="ECO:0000256" key="1">
    <source>
        <dbReference type="ARBA" id="ARBA00000189"/>
    </source>
</evidence>
<dbReference type="Pfam" id="PF00141">
    <property type="entry name" value="peroxidase"/>
    <property type="match status" value="1"/>
</dbReference>
<evidence type="ECO:0000259" key="18">
    <source>
        <dbReference type="PROSITE" id="PS50873"/>
    </source>
</evidence>
<feature type="binding site" evidence="14">
    <location>
        <position position="183"/>
    </location>
    <ligand>
        <name>Ca(2+)</name>
        <dbReference type="ChEBI" id="CHEBI:29108"/>
        <label>2</label>
    </ligand>
</feature>
<dbReference type="FunFam" id="1.10.420.10:FF:000001">
    <property type="entry name" value="Peroxidase"/>
    <property type="match status" value="1"/>
</dbReference>
<feature type="binding site" description="axial binding residue" evidence="14">
    <location>
        <position position="182"/>
    </location>
    <ligand>
        <name>heme b</name>
        <dbReference type="ChEBI" id="CHEBI:60344"/>
    </ligand>
    <ligandPart>
        <name>Fe</name>
        <dbReference type="ChEBI" id="CHEBI:18248"/>
    </ligandPart>
</feature>
<keyword evidence="6 14" id="KW-0106">Calcium</keyword>
<evidence type="ECO:0000256" key="9">
    <source>
        <dbReference type="ARBA" id="ARBA00023157"/>
    </source>
</evidence>
<dbReference type="InterPro" id="IPR002016">
    <property type="entry name" value="Haem_peroxidase"/>
</dbReference>
<comment type="similarity">
    <text evidence="2">Belongs to the peroxidase family. Ascorbate peroxidase subfamily.</text>
</comment>
<sequence length="349" mass="36977">MASLFYKLLLLLLLITCLSLLIPLAPVVTAFSAAAASGLKIGFYNESCPSAESLVQQAVAAAFANNSGVAAGLIRMHFHDCFVRGCDGSVLIDSTANNTAEKDAIPNNPSLHGFEVIDAAKSVVEAQCPETVPAGRRDGTVSNASEVIPNIPAPTFNSTQLINSFQAKNLTAEEMVILSGAHTVGVSHCSSFLNRIYNFSNTSQVDPTMSPAYAKLLQALCPSNSTRFTPITTGLDVISPGVLDNKYYVGLTNSLSLLTSDHALLTDANLSAAVSRFATHQSAWESKFTKAMVRMGEIQVLTGTEGQIRLNCRVVNNASTTAAAAAATGFGSVIEINWRDTRTDNLRLT</sequence>
<feature type="domain" description="Plant heme peroxidase family profile" evidence="18">
    <location>
        <begin position="38"/>
        <end position="316"/>
    </location>
</feature>
<dbReference type="AlphaFoldDB" id="A0A199VAL5"/>
<feature type="binding site" evidence="14">
    <location>
        <position position="89"/>
    </location>
    <ligand>
        <name>Ca(2+)</name>
        <dbReference type="ChEBI" id="CHEBI:29108"/>
        <label>1</label>
    </ligand>
</feature>
<protein>
    <recommendedName>
        <fullName evidence="17">Peroxidase</fullName>
        <ecNumber evidence="17">1.11.1.7</ecNumber>
    </recommendedName>
</protein>
<dbReference type="GO" id="GO:0005576">
    <property type="term" value="C:extracellular region"/>
    <property type="evidence" value="ECO:0007669"/>
    <property type="project" value="UniProtKB-SubCell"/>
</dbReference>
<evidence type="ECO:0000256" key="15">
    <source>
        <dbReference type="PIRSR" id="PIRSR600823-4"/>
    </source>
</evidence>
<keyword evidence="7 17" id="KW-0560">Oxidoreductase</keyword>
<feature type="binding site" evidence="13">
    <location>
        <position position="152"/>
    </location>
    <ligand>
        <name>substrate</name>
    </ligand>
</feature>
<dbReference type="PANTHER" id="PTHR31517">
    <property type="match status" value="1"/>
</dbReference>
<evidence type="ECO:0000256" key="2">
    <source>
        <dbReference type="ARBA" id="ARBA00006873"/>
    </source>
</evidence>
<keyword evidence="3 17" id="KW-0575">Peroxidase</keyword>
<dbReference type="GO" id="GO:0042744">
    <property type="term" value="P:hydrogen peroxide catabolic process"/>
    <property type="evidence" value="ECO:0007669"/>
    <property type="project" value="UniProtKB-KW"/>
</dbReference>
<dbReference type="InterPro" id="IPR019793">
    <property type="entry name" value="Peroxidases_heam-ligand_BS"/>
</dbReference>
<comment type="subcellular location">
    <subcellularLocation>
        <location evidence="17">Secreted</location>
    </subcellularLocation>
</comment>
<keyword evidence="8 14" id="KW-0408">Iron</keyword>
<dbReference type="Gene3D" id="1.10.520.10">
    <property type="match status" value="1"/>
</dbReference>
<keyword evidence="10" id="KW-0873">Pyrrolidone carboxylic acid</keyword>
<evidence type="ECO:0000256" key="16">
    <source>
        <dbReference type="PIRSR" id="PIRSR600823-5"/>
    </source>
</evidence>
<evidence type="ECO:0000256" key="4">
    <source>
        <dbReference type="ARBA" id="ARBA00022617"/>
    </source>
</evidence>
<comment type="cofactor">
    <cofactor evidence="14 17">
        <name>Ca(2+)</name>
        <dbReference type="ChEBI" id="CHEBI:29108"/>
    </cofactor>
    <text evidence="14 17">Binds 2 calcium ions per subunit.</text>
</comment>
<keyword evidence="17" id="KW-0732">Signal</keyword>
<comment type="cofactor">
    <cofactor evidence="14 17">
        <name>heme b</name>
        <dbReference type="ChEBI" id="CHEBI:60344"/>
    </cofactor>
    <text evidence="14 17">Binds 1 heme b (iron(II)-protoporphyrin IX) group per subunit.</text>
</comment>
<feature type="binding site" evidence="14">
    <location>
        <position position="83"/>
    </location>
    <ligand>
        <name>Ca(2+)</name>
        <dbReference type="ChEBI" id="CHEBI:29108"/>
        <label>1</label>
    </ligand>
</feature>
<organism evidence="19 20">
    <name type="scientific">Ananas comosus</name>
    <name type="common">Pineapple</name>
    <name type="synonym">Ananas ananas</name>
    <dbReference type="NCBI Taxonomy" id="4615"/>
    <lineage>
        <taxon>Eukaryota</taxon>
        <taxon>Viridiplantae</taxon>
        <taxon>Streptophyta</taxon>
        <taxon>Embryophyta</taxon>
        <taxon>Tracheophyta</taxon>
        <taxon>Spermatophyta</taxon>
        <taxon>Magnoliopsida</taxon>
        <taxon>Liliopsida</taxon>
        <taxon>Poales</taxon>
        <taxon>Bromeliaceae</taxon>
        <taxon>Bromelioideae</taxon>
        <taxon>Ananas</taxon>
    </lineage>
</organism>
<feature type="disulfide bond" evidence="16">
    <location>
        <begin position="81"/>
        <end position="86"/>
    </location>
</feature>
<gene>
    <name evidence="19" type="ORF">ACMD2_25336</name>
</gene>
<feature type="active site" description="Proton acceptor" evidence="12">
    <location>
        <position position="79"/>
    </location>
</feature>
<feature type="site" description="Transition state stabilizer" evidence="15">
    <location>
        <position position="75"/>
    </location>
</feature>
<comment type="caution">
    <text evidence="19">The sequence shown here is derived from an EMBL/GenBank/DDBJ whole genome shotgun (WGS) entry which is preliminary data.</text>
</comment>
<feature type="binding site" evidence="14">
    <location>
        <position position="80"/>
    </location>
    <ligand>
        <name>Ca(2+)</name>
        <dbReference type="ChEBI" id="CHEBI:29108"/>
        <label>1</label>
    </ligand>
</feature>
<dbReference type="GO" id="GO:0006979">
    <property type="term" value="P:response to oxidative stress"/>
    <property type="evidence" value="ECO:0007669"/>
    <property type="project" value="UniProtKB-UniRule"/>
</dbReference>
<evidence type="ECO:0000313" key="20">
    <source>
        <dbReference type="Proteomes" id="UP000092600"/>
    </source>
</evidence>
<comment type="catalytic activity">
    <reaction evidence="1 17">
        <text>2 a phenolic donor + H2O2 = 2 a phenolic radical donor + 2 H2O</text>
        <dbReference type="Rhea" id="RHEA:56136"/>
        <dbReference type="ChEBI" id="CHEBI:15377"/>
        <dbReference type="ChEBI" id="CHEBI:16240"/>
        <dbReference type="ChEBI" id="CHEBI:139520"/>
        <dbReference type="ChEBI" id="CHEBI:139521"/>
        <dbReference type="EC" id="1.11.1.7"/>
    </reaction>
</comment>
<evidence type="ECO:0000256" key="17">
    <source>
        <dbReference type="RuleBase" id="RU362060"/>
    </source>
</evidence>
<feature type="binding site" evidence="14">
    <location>
        <position position="244"/>
    </location>
    <ligand>
        <name>Ca(2+)</name>
        <dbReference type="ChEBI" id="CHEBI:29108"/>
        <label>2</label>
    </ligand>
</feature>
<dbReference type="PRINTS" id="PR00458">
    <property type="entry name" value="PEROXIDASE"/>
</dbReference>
<feature type="binding site" evidence="14">
    <location>
        <position position="101"/>
    </location>
    <ligand>
        <name>Ca(2+)</name>
        <dbReference type="ChEBI" id="CHEBI:29108"/>
        <label>1</label>
    </ligand>
</feature>
<dbReference type="GO" id="GO:0140825">
    <property type="term" value="F:lactoperoxidase activity"/>
    <property type="evidence" value="ECO:0007669"/>
    <property type="project" value="UniProtKB-EC"/>
</dbReference>
<feature type="binding site" evidence="14">
    <location>
        <position position="236"/>
    </location>
    <ligand>
        <name>Ca(2+)</name>
        <dbReference type="ChEBI" id="CHEBI:29108"/>
        <label>2</label>
    </ligand>
</feature>
<evidence type="ECO:0000256" key="7">
    <source>
        <dbReference type="ARBA" id="ARBA00023002"/>
    </source>
</evidence>
<dbReference type="EC" id="1.11.1.7" evidence="17"/>
<proteinExistence type="inferred from homology"/>
<feature type="binding site" evidence="14">
    <location>
        <position position="87"/>
    </location>
    <ligand>
        <name>Ca(2+)</name>
        <dbReference type="ChEBI" id="CHEBI:29108"/>
        <label>1</label>
    </ligand>
</feature>
<keyword evidence="11 17" id="KW-0376">Hydrogen peroxide</keyword>
<dbReference type="SUPFAM" id="SSF48113">
    <property type="entry name" value="Heme-dependent peroxidases"/>
    <property type="match status" value="1"/>
</dbReference>
<dbReference type="PROSITE" id="PS50873">
    <property type="entry name" value="PEROXIDASE_4"/>
    <property type="match status" value="1"/>
</dbReference>
<evidence type="ECO:0000313" key="19">
    <source>
        <dbReference type="EMBL" id="OAY74058.1"/>
    </source>
</evidence>
<dbReference type="GO" id="GO:0020037">
    <property type="term" value="F:heme binding"/>
    <property type="evidence" value="ECO:0007669"/>
    <property type="project" value="UniProtKB-UniRule"/>
</dbReference>
<dbReference type="PROSITE" id="PS00436">
    <property type="entry name" value="PEROXIDASE_2"/>
    <property type="match status" value="1"/>
</dbReference>
<feature type="signal peptide" evidence="17">
    <location>
        <begin position="1"/>
        <end position="19"/>
    </location>
</feature>
<keyword evidence="17" id="KW-0964">Secreted</keyword>
<dbReference type="CDD" id="cd00693">
    <property type="entry name" value="secretory_peroxidase"/>
    <property type="match status" value="1"/>
</dbReference>
<comment type="similarity">
    <text evidence="17">Belongs to the peroxidase family. Classical plant (class III) peroxidase subfamily.</text>
</comment>
<dbReference type="InterPro" id="IPR019794">
    <property type="entry name" value="Peroxidases_AS"/>
</dbReference>
<evidence type="ECO:0000256" key="10">
    <source>
        <dbReference type="ARBA" id="ARBA00023283"/>
    </source>
</evidence>
<evidence type="ECO:0000256" key="14">
    <source>
        <dbReference type="PIRSR" id="PIRSR600823-3"/>
    </source>
</evidence>
<dbReference type="EMBL" id="LSRQ01002526">
    <property type="protein sequence ID" value="OAY74058.1"/>
    <property type="molecule type" value="Genomic_DNA"/>
</dbReference>
<dbReference type="InterPro" id="IPR033905">
    <property type="entry name" value="Secretory_peroxidase"/>
</dbReference>
<dbReference type="InterPro" id="IPR010255">
    <property type="entry name" value="Haem_peroxidase_sf"/>
</dbReference>
<dbReference type="PROSITE" id="PS00435">
    <property type="entry name" value="PEROXIDASE_1"/>
    <property type="match status" value="1"/>
</dbReference>
<name>A0A199VAL5_ANACO</name>
<reference evidence="19 20" key="1">
    <citation type="journal article" date="2016" name="DNA Res.">
        <title>The draft genome of MD-2 pineapple using hybrid error correction of long reads.</title>
        <authorList>
            <person name="Redwan R.M."/>
            <person name="Saidin A."/>
            <person name="Kumar S.V."/>
        </authorList>
    </citation>
    <scope>NUCLEOTIDE SEQUENCE [LARGE SCALE GENOMIC DNA]</scope>
    <source>
        <strain evidence="20">cv. MD2</strain>
        <tissue evidence="19">Leaf</tissue>
    </source>
</reference>
<feature type="disulfide bond" evidence="16">
    <location>
        <begin position="189"/>
        <end position="221"/>
    </location>
</feature>
<feature type="chain" id="PRO_5008444282" description="Peroxidase" evidence="17">
    <location>
        <begin position="20"/>
        <end position="349"/>
    </location>
</feature>
<evidence type="ECO:0000256" key="8">
    <source>
        <dbReference type="ARBA" id="ARBA00023004"/>
    </source>
</evidence>
<evidence type="ECO:0000256" key="12">
    <source>
        <dbReference type="PIRSR" id="PIRSR600823-1"/>
    </source>
</evidence>
<evidence type="ECO:0000256" key="13">
    <source>
        <dbReference type="PIRSR" id="PIRSR600823-2"/>
    </source>
</evidence>
<evidence type="ECO:0000256" key="6">
    <source>
        <dbReference type="ARBA" id="ARBA00022837"/>
    </source>
</evidence>
<dbReference type="GO" id="GO:0046872">
    <property type="term" value="F:metal ion binding"/>
    <property type="evidence" value="ECO:0007669"/>
    <property type="project" value="UniProtKB-UniRule"/>
</dbReference>
<dbReference type="STRING" id="4615.A0A199VAL5"/>
<evidence type="ECO:0000256" key="3">
    <source>
        <dbReference type="ARBA" id="ARBA00022559"/>
    </source>
</evidence>
<dbReference type="PANTHER" id="PTHR31517:SF84">
    <property type="entry name" value="PEROXIDASE"/>
    <property type="match status" value="1"/>
</dbReference>
<evidence type="ECO:0000256" key="11">
    <source>
        <dbReference type="ARBA" id="ARBA00023324"/>
    </source>
</evidence>
<dbReference type="Gene3D" id="1.10.420.10">
    <property type="entry name" value="Peroxidase, domain 2"/>
    <property type="match status" value="1"/>
</dbReference>
<keyword evidence="4 17" id="KW-0349">Heme</keyword>
<evidence type="ECO:0000256" key="5">
    <source>
        <dbReference type="ARBA" id="ARBA00022723"/>
    </source>
</evidence>
<feature type="disulfide bond" evidence="16">
    <location>
        <begin position="48"/>
        <end position="128"/>
    </location>
</feature>
<feature type="binding site" evidence="14">
    <location>
        <position position="85"/>
    </location>
    <ligand>
        <name>Ca(2+)</name>
        <dbReference type="ChEBI" id="CHEBI:29108"/>
        <label>1</label>
    </ligand>
</feature>
<comment type="function">
    <text evidence="17">Removal of H(2)O(2), oxidation of toxic reductants, biosynthesis and degradation of lignin, suberization, auxin catabolism, response to environmental stresses such as wounding, pathogen attack and oxidative stress.</text>
</comment>
<keyword evidence="9 16" id="KW-1015">Disulfide bond</keyword>
<dbReference type="PRINTS" id="PR00461">
    <property type="entry name" value="PLPEROXIDASE"/>
</dbReference>